<name>A0ABN2IXQ3_9ACTN</name>
<accession>A0ABN2IXQ3</accession>
<comment type="caution">
    <text evidence="2">The sequence shown here is derived from an EMBL/GenBank/DDBJ whole genome shotgun (WGS) entry which is preliminary data.</text>
</comment>
<keyword evidence="3" id="KW-1185">Reference proteome</keyword>
<feature type="compositionally biased region" description="Low complexity" evidence="1">
    <location>
        <begin position="11"/>
        <end position="25"/>
    </location>
</feature>
<organism evidence="2 3">
    <name type="scientific">Kribbella yunnanensis</name>
    <dbReference type="NCBI Taxonomy" id="190194"/>
    <lineage>
        <taxon>Bacteria</taxon>
        <taxon>Bacillati</taxon>
        <taxon>Actinomycetota</taxon>
        <taxon>Actinomycetes</taxon>
        <taxon>Propionibacteriales</taxon>
        <taxon>Kribbellaceae</taxon>
        <taxon>Kribbella</taxon>
    </lineage>
</organism>
<dbReference type="Proteomes" id="UP001500280">
    <property type="component" value="Unassembled WGS sequence"/>
</dbReference>
<gene>
    <name evidence="2" type="ORF">GCM10009745_72630</name>
</gene>
<feature type="compositionally biased region" description="Polar residues" evidence="1">
    <location>
        <begin position="31"/>
        <end position="42"/>
    </location>
</feature>
<feature type="region of interest" description="Disordered" evidence="1">
    <location>
        <begin position="1"/>
        <end position="83"/>
    </location>
</feature>
<dbReference type="EMBL" id="BAAANF010000025">
    <property type="protein sequence ID" value="GAA1713932.1"/>
    <property type="molecule type" value="Genomic_DNA"/>
</dbReference>
<evidence type="ECO:0000313" key="3">
    <source>
        <dbReference type="Proteomes" id="UP001500280"/>
    </source>
</evidence>
<evidence type="ECO:0000313" key="2">
    <source>
        <dbReference type="EMBL" id="GAA1713932.1"/>
    </source>
</evidence>
<sequence>MAGAAFFRISTNPTPNATAVTAPTNDPRETGPTTTVGTSPYNPANAGPISRNNPASRHHPVTSAEHLQTPRSARHRNAIFNRL</sequence>
<protein>
    <submittedName>
        <fullName evidence="2">Uncharacterized protein</fullName>
    </submittedName>
</protein>
<reference evidence="2 3" key="1">
    <citation type="journal article" date="2019" name="Int. J. Syst. Evol. Microbiol.">
        <title>The Global Catalogue of Microorganisms (GCM) 10K type strain sequencing project: providing services to taxonomists for standard genome sequencing and annotation.</title>
        <authorList>
            <consortium name="The Broad Institute Genomics Platform"/>
            <consortium name="The Broad Institute Genome Sequencing Center for Infectious Disease"/>
            <person name="Wu L."/>
            <person name="Ma J."/>
        </authorList>
    </citation>
    <scope>NUCLEOTIDE SEQUENCE [LARGE SCALE GENOMIC DNA]</scope>
    <source>
        <strain evidence="2 3">JCM 14307</strain>
    </source>
</reference>
<proteinExistence type="predicted"/>
<evidence type="ECO:0000256" key="1">
    <source>
        <dbReference type="SAM" id="MobiDB-lite"/>
    </source>
</evidence>